<dbReference type="AlphaFoldDB" id="A0AAD4QAA5"/>
<comment type="caution">
    <text evidence="2">The sequence shown here is derived from an EMBL/GenBank/DDBJ whole genome shotgun (WGS) entry which is preliminary data.</text>
</comment>
<feature type="region of interest" description="Disordered" evidence="1">
    <location>
        <begin position="1"/>
        <end position="41"/>
    </location>
</feature>
<proteinExistence type="predicted"/>
<reference evidence="2" key="1">
    <citation type="submission" date="2022-01" db="EMBL/GenBank/DDBJ databases">
        <title>Comparative genomics reveals a dynamic genome evolution in the ectomycorrhizal milk-cap (Lactarius) mushrooms.</title>
        <authorList>
            <consortium name="DOE Joint Genome Institute"/>
            <person name="Lebreton A."/>
            <person name="Tang N."/>
            <person name="Kuo A."/>
            <person name="LaButti K."/>
            <person name="Drula E."/>
            <person name="Barry K."/>
            <person name="Clum A."/>
            <person name="Lipzen A."/>
            <person name="Mousain D."/>
            <person name="Ng V."/>
            <person name="Wang R."/>
            <person name="Wang X."/>
            <person name="Dai Y."/>
            <person name="Henrissat B."/>
            <person name="Grigoriev I.V."/>
            <person name="Guerin-Laguette A."/>
            <person name="Yu F."/>
            <person name="Martin F.M."/>
        </authorList>
    </citation>
    <scope>NUCLEOTIDE SEQUENCE</scope>
    <source>
        <strain evidence="2">QP</strain>
    </source>
</reference>
<evidence type="ECO:0000256" key="1">
    <source>
        <dbReference type="SAM" id="MobiDB-lite"/>
    </source>
</evidence>
<accession>A0AAD4QAA5</accession>
<evidence type="ECO:0000313" key="3">
    <source>
        <dbReference type="Proteomes" id="UP001201163"/>
    </source>
</evidence>
<dbReference type="Proteomes" id="UP001201163">
    <property type="component" value="Unassembled WGS sequence"/>
</dbReference>
<name>A0AAD4QAA5_9AGAM</name>
<sequence length="154" mass="17183">MEHPIPGPPNPPLAAIPLPQQPPQDPKLSLPQAPSFPPSTGNVLQAVRYRQAVDRREAPDEPLAPVCDSHDQYHAILFEHGVVVQATAAALGAVPPWFHGAIETLCTELLDRFQAMAQNKVQQELQEVWGQVQEVWRQLQEVWGQLLHIHIKVQ</sequence>
<evidence type="ECO:0000313" key="2">
    <source>
        <dbReference type="EMBL" id="KAH8984136.1"/>
    </source>
</evidence>
<keyword evidence="3" id="KW-1185">Reference proteome</keyword>
<dbReference type="EMBL" id="JAKELL010000079">
    <property type="protein sequence ID" value="KAH8984136.1"/>
    <property type="molecule type" value="Genomic_DNA"/>
</dbReference>
<feature type="compositionally biased region" description="Pro residues" evidence="1">
    <location>
        <begin position="1"/>
        <end position="25"/>
    </location>
</feature>
<organism evidence="2 3">
    <name type="scientific">Lactarius akahatsu</name>
    <dbReference type="NCBI Taxonomy" id="416441"/>
    <lineage>
        <taxon>Eukaryota</taxon>
        <taxon>Fungi</taxon>
        <taxon>Dikarya</taxon>
        <taxon>Basidiomycota</taxon>
        <taxon>Agaricomycotina</taxon>
        <taxon>Agaricomycetes</taxon>
        <taxon>Russulales</taxon>
        <taxon>Russulaceae</taxon>
        <taxon>Lactarius</taxon>
    </lineage>
</organism>
<protein>
    <submittedName>
        <fullName evidence="2">Uncharacterized protein</fullName>
    </submittedName>
</protein>
<gene>
    <name evidence="2" type="ORF">EDB92DRAFT_1951035</name>
</gene>